<dbReference type="AlphaFoldDB" id="A0A6P2BQ33"/>
<name>A0A6P2BQ33_9ACTN</name>
<proteinExistence type="inferred from homology"/>
<feature type="region of interest" description="Disordered" evidence="3">
    <location>
        <begin position="37"/>
        <end position="58"/>
    </location>
</feature>
<dbReference type="Proteomes" id="UP000460272">
    <property type="component" value="Unassembled WGS sequence"/>
</dbReference>
<keyword evidence="4" id="KW-0732">Signal</keyword>
<dbReference type="InterPro" id="IPR050555">
    <property type="entry name" value="Bact_Solute-Bind_Prot2"/>
</dbReference>
<feature type="signal peptide" evidence="4">
    <location>
        <begin position="1"/>
        <end position="38"/>
    </location>
</feature>
<comment type="subcellular location">
    <subcellularLocation>
        <location evidence="1">Cell envelope</location>
    </subcellularLocation>
</comment>
<keyword evidence="7" id="KW-1185">Reference proteome</keyword>
<evidence type="ECO:0000256" key="2">
    <source>
        <dbReference type="ARBA" id="ARBA00007639"/>
    </source>
</evidence>
<feature type="domain" description="Periplasmic binding protein" evidence="5">
    <location>
        <begin position="126"/>
        <end position="371"/>
    </location>
</feature>
<dbReference type="InterPro" id="IPR028082">
    <property type="entry name" value="Peripla_BP_I"/>
</dbReference>
<dbReference type="OrthoDB" id="3614783at2"/>
<evidence type="ECO:0000256" key="4">
    <source>
        <dbReference type="SAM" id="SignalP"/>
    </source>
</evidence>
<dbReference type="PANTHER" id="PTHR30036">
    <property type="entry name" value="D-XYLOSE-BINDING PERIPLASMIC PROTEIN"/>
    <property type="match status" value="1"/>
</dbReference>
<gene>
    <name evidence="6" type="ORF">EAS64_33150</name>
</gene>
<sequence>MRGRMDGISKRNHRAARAAFGGLAVVAAVLLAACSSSSSTTTPSTSTSSTPAASPSSASAAATASSGASSTGAGVSALLADVNKYAAEPNFGDYGPNYGGKIPSIANLAGKKIMIIPGVSALAACEEIAQAASDFAKAAGMVPTIFDNQGSTADHNTAIENAIHQGYAAIIMGCAMDPSTSAPAIAQAQKAGIVVGVYGGTPDQDKRAGTTYNTDDPYALDATLAAEQAIEQHGGKPFHAIAITSLATGPATAIEEAAIKAELAKDDPGSTLTEVNVEVPDWQTQIASTVTSQLLKYPDANVLFPDYAGELTYVLAGIQAAHRTDVKTYLAFGGGTPFVQLQTASPGKNIIQSDVSESPPWTGYLLFLQAVRGLEKLAPISYDKAIGPDRIITPDNAVEVLNTGGFGDDWVNGFRDLLGLPALSGSALHAASTLNGAMVGKS</sequence>
<dbReference type="PANTHER" id="PTHR30036:SF7">
    <property type="entry name" value="ABC TRANSPORTER PERIPLASMIC-BINDING PROTEIN YPHF"/>
    <property type="match status" value="1"/>
</dbReference>
<evidence type="ECO:0000259" key="5">
    <source>
        <dbReference type="Pfam" id="PF13407"/>
    </source>
</evidence>
<reference evidence="6 7" key="1">
    <citation type="submission" date="2018-11" db="EMBL/GenBank/DDBJ databases">
        <title>Trebonia kvetii gen.nov., sp.nov., a novel acidophilic actinobacterium, and proposal of the new actinobacterial family Treboniaceae fam. nov.</title>
        <authorList>
            <person name="Rapoport D."/>
            <person name="Sagova-Mareckova M."/>
            <person name="Sedlacek I."/>
            <person name="Provaznik J."/>
            <person name="Kralova S."/>
            <person name="Pavlinic D."/>
            <person name="Benes V."/>
            <person name="Kopecky J."/>
        </authorList>
    </citation>
    <scope>NUCLEOTIDE SEQUENCE [LARGE SCALE GENOMIC DNA]</scope>
    <source>
        <strain evidence="6 7">15Tr583</strain>
    </source>
</reference>
<comment type="similarity">
    <text evidence="2">Belongs to the bacterial solute-binding protein 2 family.</text>
</comment>
<dbReference type="PROSITE" id="PS51257">
    <property type="entry name" value="PROKAR_LIPOPROTEIN"/>
    <property type="match status" value="1"/>
</dbReference>
<dbReference type="InterPro" id="IPR025997">
    <property type="entry name" value="SBP_2_dom"/>
</dbReference>
<evidence type="ECO:0000256" key="3">
    <source>
        <dbReference type="SAM" id="MobiDB-lite"/>
    </source>
</evidence>
<evidence type="ECO:0000313" key="6">
    <source>
        <dbReference type="EMBL" id="TVZ01142.1"/>
    </source>
</evidence>
<organism evidence="6 7">
    <name type="scientific">Trebonia kvetii</name>
    <dbReference type="NCBI Taxonomy" id="2480626"/>
    <lineage>
        <taxon>Bacteria</taxon>
        <taxon>Bacillati</taxon>
        <taxon>Actinomycetota</taxon>
        <taxon>Actinomycetes</taxon>
        <taxon>Streptosporangiales</taxon>
        <taxon>Treboniaceae</taxon>
        <taxon>Trebonia</taxon>
    </lineage>
</organism>
<dbReference type="SUPFAM" id="SSF53822">
    <property type="entry name" value="Periplasmic binding protein-like I"/>
    <property type="match status" value="1"/>
</dbReference>
<dbReference type="Gene3D" id="3.40.50.2300">
    <property type="match status" value="2"/>
</dbReference>
<dbReference type="GO" id="GO:0030288">
    <property type="term" value="C:outer membrane-bounded periplasmic space"/>
    <property type="evidence" value="ECO:0007669"/>
    <property type="project" value="TreeGrafter"/>
</dbReference>
<dbReference type="GO" id="GO:0030246">
    <property type="term" value="F:carbohydrate binding"/>
    <property type="evidence" value="ECO:0007669"/>
    <property type="project" value="TreeGrafter"/>
</dbReference>
<evidence type="ECO:0000313" key="7">
    <source>
        <dbReference type="Proteomes" id="UP000460272"/>
    </source>
</evidence>
<accession>A0A6P2BQ33</accession>
<protein>
    <submittedName>
        <fullName evidence="6">Sugar ABC transporter substrate-binding protein</fullName>
    </submittedName>
</protein>
<comment type="caution">
    <text evidence="6">The sequence shown here is derived from an EMBL/GenBank/DDBJ whole genome shotgun (WGS) entry which is preliminary data.</text>
</comment>
<feature type="chain" id="PRO_5038591649" evidence="4">
    <location>
        <begin position="39"/>
        <end position="442"/>
    </location>
</feature>
<evidence type="ECO:0000256" key="1">
    <source>
        <dbReference type="ARBA" id="ARBA00004196"/>
    </source>
</evidence>
<dbReference type="Pfam" id="PF13407">
    <property type="entry name" value="Peripla_BP_4"/>
    <property type="match status" value="1"/>
</dbReference>
<dbReference type="EMBL" id="RPFW01000007">
    <property type="protein sequence ID" value="TVZ01142.1"/>
    <property type="molecule type" value="Genomic_DNA"/>
</dbReference>